<feature type="region of interest" description="Disordered" evidence="4">
    <location>
        <begin position="135"/>
        <end position="246"/>
    </location>
</feature>
<evidence type="ECO:0000256" key="3">
    <source>
        <dbReference type="ARBA" id="ARBA00033330"/>
    </source>
</evidence>
<dbReference type="GO" id="GO:0008333">
    <property type="term" value="P:endosome to lysosome transport"/>
    <property type="evidence" value="ECO:0007669"/>
    <property type="project" value="TreeGrafter"/>
</dbReference>
<organism evidence="6">
    <name type="scientific">Salpingoeca rosetta (strain ATCC 50818 / BSB-021)</name>
    <dbReference type="NCBI Taxonomy" id="946362"/>
    <lineage>
        <taxon>Eukaryota</taxon>
        <taxon>Choanoflagellata</taxon>
        <taxon>Craspedida</taxon>
        <taxon>Salpingoecidae</taxon>
        <taxon>Salpingoeca</taxon>
    </lineage>
</organism>
<dbReference type="GO" id="GO:0006886">
    <property type="term" value="P:intracellular protein transport"/>
    <property type="evidence" value="ECO:0007669"/>
    <property type="project" value="InterPro"/>
</dbReference>
<dbReference type="GO" id="GO:0000149">
    <property type="term" value="F:SNARE binding"/>
    <property type="evidence" value="ECO:0007669"/>
    <property type="project" value="TreeGrafter"/>
</dbReference>
<keyword evidence="6" id="KW-1185">Reference proteome</keyword>
<comment type="similarity">
    <text evidence="1">Belongs to the SNAPIN family.</text>
</comment>
<dbReference type="Proteomes" id="UP000007799">
    <property type="component" value="Unassembled WGS sequence"/>
</dbReference>
<dbReference type="STRING" id="946362.F2UHB6"/>
<feature type="compositionally biased region" description="Basic and acidic residues" evidence="4">
    <location>
        <begin position="168"/>
        <end position="188"/>
    </location>
</feature>
<dbReference type="InParanoid" id="F2UHB6"/>
<protein>
    <recommendedName>
        <fullName evidence="3">Biogenesis of lysosome-related organelles complex 1 subunit 7</fullName>
    </recommendedName>
</protein>
<dbReference type="OrthoDB" id="5399166at2759"/>
<dbReference type="AlphaFoldDB" id="F2UHB6"/>
<dbReference type="GeneID" id="16071989"/>
<feature type="compositionally biased region" description="Basic and acidic residues" evidence="4">
    <location>
        <begin position="202"/>
        <end position="213"/>
    </location>
</feature>
<dbReference type="OMA" id="QCKEDAQ"/>
<dbReference type="EMBL" id="GL832974">
    <property type="protein sequence ID" value="EGD76515.1"/>
    <property type="molecule type" value="Genomic_DNA"/>
</dbReference>
<dbReference type="InterPro" id="IPR028119">
    <property type="entry name" value="Snapin/Pallidin/Snn1"/>
</dbReference>
<name>F2UHB6_SALR5</name>
<dbReference type="PANTHER" id="PTHR31305:SF2">
    <property type="entry name" value="SNARE-ASSOCIATED PROTEIN SNAPIN"/>
    <property type="match status" value="1"/>
</dbReference>
<evidence type="ECO:0000256" key="1">
    <source>
        <dbReference type="ARBA" id="ARBA00006111"/>
    </source>
</evidence>
<dbReference type="KEGG" id="sre:PTSG_07632"/>
<dbReference type="GO" id="GO:0031083">
    <property type="term" value="C:BLOC-1 complex"/>
    <property type="evidence" value="ECO:0007669"/>
    <property type="project" value="InterPro"/>
</dbReference>
<dbReference type="InterPro" id="IPR017246">
    <property type="entry name" value="Snapin"/>
</dbReference>
<dbReference type="PANTHER" id="PTHR31305">
    <property type="entry name" value="SNARE-ASSOCIATED PROTEIN SNAPIN"/>
    <property type="match status" value="1"/>
</dbReference>
<feature type="compositionally biased region" description="Acidic residues" evidence="4">
    <location>
        <begin position="214"/>
        <end position="231"/>
    </location>
</feature>
<reference evidence="5" key="1">
    <citation type="submission" date="2009-08" db="EMBL/GenBank/DDBJ databases">
        <title>Annotation of Salpingoeca rosetta.</title>
        <authorList>
            <consortium name="The Broad Institute Genome Sequencing Platform"/>
            <person name="Russ C."/>
            <person name="Cuomo C."/>
            <person name="Burger G."/>
            <person name="Gray M.W."/>
            <person name="Holland P.W.H."/>
            <person name="King N."/>
            <person name="Lang F.B.F."/>
            <person name="Roger A.J."/>
            <person name="Ruiz-Trillo I."/>
            <person name="Young S.K."/>
            <person name="Zeng Q."/>
            <person name="Gargeya S."/>
            <person name="Alvarado L."/>
            <person name="Berlin A."/>
            <person name="Chapman S.B."/>
            <person name="Chen Z."/>
            <person name="Freedman E."/>
            <person name="Gellesch M."/>
            <person name="Goldberg J."/>
            <person name="Griggs A."/>
            <person name="Gujja S."/>
            <person name="Heilman E."/>
            <person name="Heiman D."/>
            <person name="Howarth C."/>
            <person name="Mehta T."/>
            <person name="Neiman D."/>
            <person name="Pearson M."/>
            <person name="Roberts A."/>
            <person name="Saif S."/>
            <person name="Shea T."/>
            <person name="Shenoy N."/>
            <person name="Sisk P."/>
            <person name="Stolte C."/>
            <person name="Sykes S."/>
            <person name="White J."/>
            <person name="Yandava C."/>
            <person name="Haas B."/>
            <person name="Nusbaum C."/>
            <person name="Birren B."/>
        </authorList>
    </citation>
    <scope>NUCLEOTIDE SEQUENCE [LARGE SCALE GENOMIC DNA]</scope>
    <source>
        <strain evidence="5">ATCC 50818</strain>
    </source>
</reference>
<keyword evidence="2" id="KW-0175">Coiled coil</keyword>
<evidence type="ECO:0000313" key="6">
    <source>
        <dbReference type="Proteomes" id="UP000007799"/>
    </source>
</evidence>
<evidence type="ECO:0000256" key="4">
    <source>
        <dbReference type="SAM" id="MobiDB-lite"/>
    </source>
</evidence>
<sequence length="246" mass="26879">MDDSRGGSGGGGGGDADAAKARFGQGLKDLIEPAITTIDNHVQATQKSQESLRVALDQLHQELTRFRQLEGSAVDIDAYLRKLLEARQNVNKTNGILEQVQVRTNRMMRSVDKVTAGMGKTHERLVAQREKLERLSITGPSMPPPVVGGSQSAQATQDHPAQAAQGAQHEETDAADKEQQQKEEQEEKREEEDDDEEEDAEHDEREESDKAMATDDDEGKQEDKGEEDSADSAEGKTTEPGQEAST</sequence>
<evidence type="ECO:0000313" key="5">
    <source>
        <dbReference type="EMBL" id="EGD76515.1"/>
    </source>
</evidence>
<proteinExistence type="inferred from homology"/>
<evidence type="ECO:0000256" key="2">
    <source>
        <dbReference type="ARBA" id="ARBA00023054"/>
    </source>
</evidence>
<dbReference type="GO" id="GO:0032418">
    <property type="term" value="P:lysosome localization"/>
    <property type="evidence" value="ECO:0007669"/>
    <property type="project" value="TreeGrafter"/>
</dbReference>
<gene>
    <name evidence="5" type="ORF">PTSG_07632</name>
</gene>
<dbReference type="GO" id="GO:0007040">
    <property type="term" value="P:lysosome organization"/>
    <property type="evidence" value="ECO:0007669"/>
    <property type="project" value="TreeGrafter"/>
</dbReference>
<accession>F2UHB6</accession>
<feature type="compositionally biased region" description="Acidic residues" evidence="4">
    <location>
        <begin position="189"/>
        <end position="201"/>
    </location>
</feature>
<dbReference type="RefSeq" id="XP_004991429.1">
    <property type="nucleotide sequence ID" value="XM_004991372.1"/>
</dbReference>
<dbReference type="GO" id="GO:0099078">
    <property type="term" value="C:BORC complex"/>
    <property type="evidence" value="ECO:0007669"/>
    <property type="project" value="TreeGrafter"/>
</dbReference>
<dbReference type="Pfam" id="PF14712">
    <property type="entry name" value="Snapin_Pallidin"/>
    <property type="match status" value="1"/>
</dbReference>
<dbReference type="eggNOG" id="ENOG502S07W">
    <property type="taxonomic scope" value="Eukaryota"/>
</dbReference>